<dbReference type="Pfam" id="PF03102">
    <property type="entry name" value="NeuB"/>
    <property type="match status" value="1"/>
</dbReference>
<dbReference type="GO" id="GO:0050462">
    <property type="term" value="F:N-acetylneuraminate synthase activity"/>
    <property type="evidence" value="ECO:0007669"/>
    <property type="project" value="UniProtKB-EC"/>
</dbReference>
<dbReference type="InterPro" id="IPR013132">
    <property type="entry name" value="PseI/NeuA/B-like_N"/>
</dbReference>
<dbReference type="SMART" id="SM00858">
    <property type="entry name" value="SAF"/>
    <property type="match status" value="1"/>
</dbReference>
<gene>
    <name evidence="2" type="primary">neuB</name>
    <name evidence="2" type="ORF">K9W46_04030</name>
</gene>
<dbReference type="Proteomes" id="UP001200513">
    <property type="component" value="Chromosome"/>
</dbReference>
<organism evidence="2">
    <name type="scientific">Candidatus Heimdallarchaeum endolithica</name>
    <dbReference type="NCBI Taxonomy" id="2876572"/>
    <lineage>
        <taxon>Archaea</taxon>
        <taxon>Promethearchaeati</taxon>
        <taxon>Candidatus Heimdallarchaeota</taxon>
        <taxon>Candidatus Heimdallarchaeia (ex Rinke et al. 2021) (nom. nud.)</taxon>
        <taxon>Candidatus Heimdallarchaeales</taxon>
        <taxon>Candidatus Heimdallarchaeaceae</taxon>
        <taxon>Candidatus Heimdallarchaeum</taxon>
    </lineage>
</organism>
<name>A0A9Y1FQA3_9ARCH</name>
<dbReference type="InterPro" id="IPR057736">
    <property type="entry name" value="SAF_PseI/NeuA/NeuB"/>
</dbReference>
<dbReference type="SUPFAM" id="SSF51269">
    <property type="entry name" value="AFP III-like domain"/>
    <property type="match status" value="1"/>
</dbReference>
<reference evidence="2" key="1">
    <citation type="journal article" date="2022" name="Nat. Microbiol.">
        <title>Unique mobile elements and scalable gene flow at the prokaryote-eukaryote boundary revealed by circularized Asgard archaea genomes.</title>
        <authorList>
            <person name="Wu F."/>
            <person name="Speth D.R."/>
            <person name="Philosof A."/>
            <person name="Cremiere A."/>
            <person name="Narayanan A."/>
            <person name="Barco R.A."/>
            <person name="Connon S.A."/>
            <person name="Amend J.P."/>
            <person name="Antoshechkin I.A."/>
            <person name="Orphan V.J."/>
        </authorList>
    </citation>
    <scope>NUCLEOTIDE SEQUENCE</scope>
    <source>
        <strain evidence="2">PR6</strain>
    </source>
</reference>
<accession>A0A9Y1FQA3</accession>
<dbReference type="InterPro" id="IPR036732">
    <property type="entry name" value="AFP_Neu5c_C_sf"/>
</dbReference>
<dbReference type="PROSITE" id="PS50844">
    <property type="entry name" value="AFP_LIKE"/>
    <property type="match status" value="1"/>
</dbReference>
<dbReference type="CDD" id="cd11615">
    <property type="entry name" value="SAF_NeuB_like"/>
    <property type="match status" value="1"/>
</dbReference>
<dbReference type="EMBL" id="CP084167">
    <property type="protein sequence ID" value="UJG44353.1"/>
    <property type="molecule type" value="Genomic_DNA"/>
</dbReference>
<dbReference type="EC" id="2.5.1.56" evidence="2"/>
<dbReference type="GO" id="GO:0016051">
    <property type="term" value="P:carbohydrate biosynthetic process"/>
    <property type="evidence" value="ECO:0007669"/>
    <property type="project" value="InterPro"/>
</dbReference>
<dbReference type="NCBIfam" id="TIGR03569">
    <property type="entry name" value="NeuB_NnaB"/>
    <property type="match status" value="1"/>
</dbReference>
<feature type="domain" description="AFP-like" evidence="1">
    <location>
        <begin position="299"/>
        <end position="355"/>
    </location>
</feature>
<dbReference type="Pfam" id="PF08666">
    <property type="entry name" value="SAF"/>
    <property type="match status" value="1"/>
</dbReference>
<dbReference type="Gene3D" id="3.20.20.70">
    <property type="entry name" value="Aldolase class I"/>
    <property type="match status" value="1"/>
</dbReference>
<dbReference type="InterPro" id="IPR006190">
    <property type="entry name" value="SAF_AFP_Neu5Ac"/>
</dbReference>
<proteinExistence type="predicted"/>
<dbReference type="PANTHER" id="PTHR42966:SF1">
    <property type="entry name" value="SIALIC ACID SYNTHASE"/>
    <property type="match status" value="1"/>
</dbReference>
<dbReference type="InterPro" id="IPR013785">
    <property type="entry name" value="Aldolase_TIM"/>
</dbReference>
<dbReference type="AlphaFoldDB" id="A0A9Y1FQA3"/>
<dbReference type="InterPro" id="IPR051690">
    <property type="entry name" value="PseI-like"/>
</dbReference>
<dbReference type="InterPro" id="IPR013974">
    <property type="entry name" value="SAF"/>
</dbReference>
<protein>
    <submittedName>
        <fullName evidence="2">N-acetylneuraminate synthase</fullName>
        <ecNumber evidence="2">2.5.1.56</ecNumber>
    </submittedName>
</protein>
<dbReference type="PANTHER" id="PTHR42966">
    <property type="entry name" value="N-ACETYLNEURAMINATE SYNTHASE"/>
    <property type="match status" value="1"/>
</dbReference>
<dbReference type="Gene3D" id="3.90.1210.10">
    <property type="entry name" value="Antifreeze-like/N-acetylneuraminic acid synthase C-terminal domain"/>
    <property type="match status" value="1"/>
</dbReference>
<evidence type="ECO:0000313" key="2">
    <source>
        <dbReference type="EMBL" id="UJG44353.1"/>
    </source>
</evidence>
<dbReference type="GO" id="GO:0047444">
    <property type="term" value="F:N-acylneuraminate-9-phosphate synthase activity"/>
    <property type="evidence" value="ECO:0007669"/>
    <property type="project" value="TreeGrafter"/>
</dbReference>
<sequence>MLLIPMVIQPIKIENKELKSGQVFIIAEAGINHNGDLDIATKLINEAKKSGADAVKFQTYKTENLVIKDAPLAKYQKVEAAKIEDQFKLLKKYELSFSDFEYLKEYCDEKGIIFLSSPFDVESAKFLSQLNVSAYKIPSGEIINPPLLKQVAKTGKPIIMSTGMANLCDIEYALNCFYSERNSKIILLHCVSNYPARVEDYNLKSIDTLRKTFGHLTGISDHSPGYIIPVMSVALDSVVVEKHLTLDKSMEGPDHKASLDLHEFKEMVEAVRLAEQALGSGIKKPIPSELEISKVARKSLTSSMDISKGEYFTYDNISIRRPGFGMEPKNIELIIGKKASKDIPKDSLITWDMVE</sequence>
<dbReference type="InterPro" id="IPR020007">
    <property type="entry name" value="NeuB/NeuA"/>
</dbReference>
<dbReference type="SUPFAM" id="SSF51569">
    <property type="entry name" value="Aldolase"/>
    <property type="match status" value="1"/>
</dbReference>
<evidence type="ECO:0000259" key="1">
    <source>
        <dbReference type="PROSITE" id="PS50844"/>
    </source>
</evidence>
<keyword evidence="2" id="KW-0808">Transferase</keyword>